<dbReference type="SUPFAM" id="SSF52335">
    <property type="entry name" value="Methylglyoxal synthase-like"/>
    <property type="match status" value="1"/>
</dbReference>
<evidence type="ECO:0000313" key="3">
    <source>
        <dbReference type="Proteomes" id="UP000238479"/>
    </source>
</evidence>
<reference evidence="1 3" key="1">
    <citation type="journal article" date="2018" name="Nat. Genet.">
        <title>The Rosa genome provides new insights in the design of modern roses.</title>
        <authorList>
            <person name="Bendahmane M."/>
        </authorList>
    </citation>
    <scope>NUCLEOTIDE SEQUENCE [LARGE SCALE GENOMIC DNA]</scope>
    <source>
        <strain evidence="3">cv. Old Blush</strain>
    </source>
</reference>
<keyword evidence="3" id="KW-1185">Reference proteome</keyword>
<protein>
    <submittedName>
        <fullName evidence="1">Putative methylglyoxal synthase-like domain-containing protein</fullName>
    </submittedName>
</protein>
<organism evidence="1 3">
    <name type="scientific">Rosa chinensis</name>
    <name type="common">China rose</name>
    <dbReference type="NCBI Taxonomy" id="74649"/>
    <lineage>
        <taxon>Eukaryota</taxon>
        <taxon>Viridiplantae</taxon>
        <taxon>Streptophyta</taxon>
        <taxon>Embryophyta</taxon>
        <taxon>Tracheophyta</taxon>
        <taxon>Spermatophyta</taxon>
        <taxon>Magnoliopsida</taxon>
        <taxon>eudicotyledons</taxon>
        <taxon>Gunneridae</taxon>
        <taxon>Pentapetalae</taxon>
        <taxon>rosids</taxon>
        <taxon>fabids</taxon>
        <taxon>Rosales</taxon>
        <taxon>Rosaceae</taxon>
        <taxon>Rosoideae</taxon>
        <taxon>Rosoideae incertae sedis</taxon>
        <taxon>Rosa</taxon>
    </lineage>
</organism>
<dbReference type="STRING" id="74649.A0A2P6R8P3"/>
<dbReference type="EMBL" id="PDCK01000041">
    <property type="protein sequence ID" value="PRQ42782.1"/>
    <property type="molecule type" value="Genomic_DNA"/>
</dbReference>
<dbReference type="InterPro" id="IPR036914">
    <property type="entry name" value="MGS-like_dom_sf"/>
</dbReference>
<dbReference type="Proteomes" id="UP000238479">
    <property type="component" value="Chromosome 3"/>
</dbReference>
<proteinExistence type="predicted"/>
<accession>A0A2P6R8P3</accession>
<comment type="caution">
    <text evidence="1">The sequence shown here is derived from an EMBL/GenBank/DDBJ whole genome shotgun (WGS) entry which is preliminary data.</text>
</comment>
<dbReference type="Gene3D" id="3.40.50.1380">
    <property type="entry name" value="Methylglyoxal synthase-like domain"/>
    <property type="match status" value="1"/>
</dbReference>
<sequence>MVHHSLLSSTSNSLSIPTPTLSSVFVFFSLSSRHLTLPLLFGQDQSCSLKNSSWLHTSCQPINAVAAQEAQSSASGDRQALISLSDKNNLAFLGNELQNLGYKIVSTGGNCYSLLGSSILTTPELKKN</sequence>
<dbReference type="Gramene" id="PRQ42782">
    <property type="protein sequence ID" value="PRQ42782"/>
    <property type="gene ID" value="RchiOBHm_Chr3g0461401"/>
</dbReference>
<dbReference type="Gramene" id="PRQ42784">
    <property type="protein sequence ID" value="PRQ42784"/>
    <property type="gene ID" value="RchiOBHm_Chr3g0461421"/>
</dbReference>
<evidence type="ECO:0000313" key="2">
    <source>
        <dbReference type="EMBL" id="PRQ42784.1"/>
    </source>
</evidence>
<name>A0A2P6R8P3_ROSCH</name>
<evidence type="ECO:0000313" key="1">
    <source>
        <dbReference type="EMBL" id="PRQ42782.1"/>
    </source>
</evidence>
<dbReference type="AlphaFoldDB" id="A0A2P6R8P3"/>
<gene>
    <name evidence="1" type="ORF">RchiOBHm_Chr3g0461401</name>
    <name evidence="2" type="ORF">RchiOBHm_Chr3g0461421</name>
</gene>
<dbReference type="EMBL" id="PDCK01000041">
    <property type="protein sequence ID" value="PRQ42784.1"/>
    <property type="molecule type" value="Genomic_DNA"/>
</dbReference>